<evidence type="ECO:0000256" key="1">
    <source>
        <dbReference type="SAM" id="SignalP"/>
    </source>
</evidence>
<reference evidence="2" key="1">
    <citation type="submission" date="2019-10" db="EMBL/GenBank/DDBJ databases">
        <title>Conservation and host-specific expression of non-tandemly repeated heterogenous ribosome RNA gene in arbuscular mycorrhizal fungi.</title>
        <authorList>
            <person name="Maeda T."/>
            <person name="Kobayashi Y."/>
            <person name="Nakagawa T."/>
            <person name="Ezawa T."/>
            <person name="Yamaguchi K."/>
            <person name="Bino T."/>
            <person name="Nishimoto Y."/>
            <person name="Shigenobu S."/>
            <person name="Kawaguchi M."/>
        </authorList>
    </citation>
    <scope>NUCLEOTIDE SEQUENCE</scope>
    <source>
        <strain evidence="2">HR1</strain>
    </source>
</reference>
<comment type="caution">
    <text evidence="2">The sequence shown here is derived from an EMBL/GenBank/DDBJ whole genome shotgun (WGS) entry which is preliminary data.</text>
</comment>
<proteinExistence type="predicted"/>
<name>A0A8H3L9R8_9GLOM</name>
<keyword evidence="1" id="KW-0732">Signal</keyword>
<evidence type="ECO:0000313" key="3">
    <source>
        <dbReference type="Proteomes" id="UP000615446"/>
    </source>
</evidence>
<dbReference type="OrthoDB" id="2419897at2759"/>
<dbReference type="AlphaFoldDB" id="A0A8H3L9R8"/>
<gene>
    <name evidence="2" type="ORF">RCL2_000893700</name>
</gene>
<feature type="signal peptide" evidence="1">
    <location>
        <begin position="1"/>
        <end position="16"/>
    </location>
</feature>
<dbReference type="EMBL" id="BLAL01000058">
    <property type="protein sequence ID" value="GES81689.1"/>
    <property type="molecule type" value="Genomic_DNA"/>
</dbReference>
<accession>A0A8H3L9R8</accession>
<evidence type="ECO:0000313" key="2">
    <source>
        <dbReference type="EMBL" id="GES81689.1"/>
    </source>
</evidence>
<organism evidence="2 3">
    <name type="scientific">Rhizophagus clarus</name>
    <dbReference type="NCBI Taxonomy" id="94130"/>
    <lineage>
        <taxon>Eukaryota</taxon>
        <taxon>Fungi</taxon>
        <taxon>Fungi incertae sedis</taxon>
        <taxon>Mucoromycota</taxon>
        <taxon>Glomeromycotina</taxon>
        <taxon>Glomeromycetes</taxon>
        <taxon>Glomerales</taxon>
        <taxon>Glomeraceae</taxon>
        <taxon>Rhizophagus</taxon>
    </lineage>
</organism>
<feature type="chain" id="PRO_5034867777" evidence="1">
    <location>
        <begin position="17"/>
        <end position="150"/>
    </location>
</feature>
<protein>
    <submittedName>
        <fullName evidence="2">Uncharacterized protein</fullName>
    </submittedName>
</protein>
<dbReference type="Proteomes" id="UP000615446">
    <property type="component" value="Unassembled WGS sequence"/>
</dbReference>
<sequence>MPLLLAPVCEFSFVLTLSLDQSCYLADQDMSAQPPLLPIIPIDSGEARNLDISIALKKIYYQPIGYQRNAKKLHEASIKAGYDFTIDEVKDWLERQLLHLLHKPRPRYIPRASFSSITTPNEMHQADILYTRHIKSGRTIYLFFLHQEIL</sequence>